<keyword evidence="3" id="KW-1185">Reference proteome</keyword>
<feature type="compositionally biased region" description="Basic and acidic residues" evidence="1">
    <location>
        <begin position="312"/>
        <end position="322"/>
    </location>
</feature>
<reference evidence="2 3" key="1">
    <citation type="submission" date="2019-08" db="EMBL/GenBank/DDBJ databases">
        <authorList>
            <person name="Grouzdev D."/>
            <person name="Tikhonova E."/>
            <person name="Kravchenko I."/>
        </authorList>
    </citation>
    <scope>NUCLEOTIDE SEQUENCE [LARGE SCALE GENOMIC DNA]</scope>
    <source>
        <strain evidence="2 3">59b</strain>
    </source>
</reference>
<dbReference type="OrthoDB" id="9884455at2"/>
<dbReference type="AlphaFoldDB" id="A0A5A9GK13"/>
<dbReference type="RefSeq" id="WP_149233221.1">
    <property type="nucleotide sequence ID" value="NZ_JALJXJ010000009.1"/>
</dbReference>
<dbReference type="Proteomes" id="UP000324927">
    <property type="component" value="Unassembled WGS sequence"/>
</dbReference>
<evidence type="ECO:0000313" key="2">
    <source>
        <dbReference type="EMBL" id="KAA0594102.1"/>
    </source>
</evidence>
<feature type="region of interest" description="Disordered" evidence="1">
    <location>
        <begin position="312"/>
        <end position="331"/>
    </location>
</feature>
<proteinExistence type="predicted"/>
<evidence type="ECO:0000313" key="3">
    <source>
        <dbReference type="Proteomes" id="UP000324927"/>
    </source>
</evidence>
<comment type="caution">
    <text evidence="2">The sequence shown here is derived from an EMBL/GenBank/DDBJ whole genome shotgun (WGS) entry which is preliminary data.</text>
</comment>
<gene>
    <name evidence="2" type="ORF">FZ942_22010</name>
</gene>
<organism evidence="2 3">
    <name type="scientific">Azospirillum lipoferum</name>
    <dbReference type="NCBI Taxonomy" id="193"/>
    <lineage>
        <taxon>Bacteria</taxon>
        <taxon>Pseudomonadati</taxon>
        <taxon>Pseudomonadota</taxon>
        <taxon>Alphaproteobacteria</taxon>
        <taxon>Rhodospirillales</taxon>
        <taxon>Azospirillaceae</taxon>
        <taxon>Azospirillum</taxon>
    </lineage>
</organism>
<protein>
    <submittedName>
        <fullName evidence="2">Uncharacterized protein</fullName>
    </submittedName>
</protein>
<dbReference type="EMBL" id="VTTN01000009">
    <property type="protein sequence ID" value="KAA0594102.1"/>
    <property type="molecule type" value="Genomic_DNA"/>
</dbReference>
<name>A0A5A9GK13_AZOLI</name>
<sequence>MISLLTSRDRDVYLDFAELKVLVARILVTLHLDAPLPSTGTRLLHQHHSVRSAGIQRACSVRNVRNNELRLDAHLRAVLTALEGEMAPGAAATSEGDSEVQTGDDELKARIERLKAEIGRIDCETCAGKASRRPCNGRWQDGKIQRGNARCLDHLRGLFEFAVAVGNRAYAAVPHSGGDKAITVGLKTLPGRDLKVNAATHFPPDDHAAARAADVSIWLPAEKFEIANYYQTLYGLLHEVIVHAPQTLGIAGSRVPQGDDCPFSEGFIDSAAVQAFLAAIDDAASLPEPQREQVGHLDHVGLTARLRDGVMKEHGDRTDPDRIPPTMPFDPTAERERTILGQRWSGRQTFQKLGGFAGLVDEAISDAATRLALAINLLDLDRDKRLQFIRMLEQALTRDAERLTRKDLERKRAVQRFCRYGDLDSVLTAFNLT</sequence>
<accession>A0A5A9GK13</accession>
<evidence type="ECO:0000256" key="1">
    <source>
        <dbReference type="SAM" id="MobiDB-lite"/>
    </source>
</evidence>